<keyword evidence="4" id="KW-1185">Reference proteome</keyword>
<sequence length="305" mass="34769">MSQSAPVKSHPLDLTDQDEDEKCTGVSKSASFTRGDNKLNLTLEGLMRRRPDKPIAPKRPDPPKQALKLEDKQINFFIEIGQVRWFYKGDKDSTANNGLSTPTGVSQTSLPSIQSSSNMINPDQSSHTLNENDINNNNNNNSNMSSVNLNTKKWYKFSKVDSFNLEIEYRDMISKKVLNANSEVNFVQVLNNLYEVNLESKKCYPIYWKAAKTMSVMRCIWYTDSGEPFDERIGELIERKHIELFRDQLGNENDNSINGDLQVRTPSPTENNEDLGPKCSKNELVKSVEINANYSKNRQIENSFQ</sequence>
<gene>
    <name evidence="3" type="ORF">BpHYR1_003058</name>
</gene>
<dbReference type="PANTHER" id="PTHR23509:SF48">
    <property type="entry name" value="INTRACELLULAR PHOSPHOLIPASE A1"/>
    <property type="match status" value="1"/>
</dbReference>
<feature type="domain" description="C20G8.02-like WWE" evidence="2">
    <location>
        <begin position="138"/>
        <end position="211"/>
    </location>
</feature>
<comment type="caution">
    <text evidence="3">The sequence shown here is derived from an EMBL/GenBank/DDBJ whole genome shotgun (WGS) entry which is preliminary data.</text>
</comment>
<feature type="region of interest" description="Disordered" evidence="1">
    <location>
        <begin position="46"/>
        <end position="67"/>
    </location>
</feature>
<dbReference type="Pfam" id="PF23463">
    <property type="entry name" value="WWE_2"/>
    <property type="match status" value="1"/>
</dbReference>
<dbReference type="GO" id="GO:0004620">
    <property type="term" value="F:phospholipase activity"/>
    <property type="evidence" value="ECO:0007669"/>
    <property type="project" value="TreeGrafter"/>
</dbReference>
<feature type="region of interest" description="Disordered" evidence="1">
    <location>
        <begin position="1"/>
        <end position="31"/>
    </location>
</feature>
<dbReference type="InterPro" id="IPR057826">
    <property type="entry name" value="WWE_C20G8.02"/>
</dbReference>
<reference evidence="3 4" key="1">
    <citation type="journal article" date="2018" name="Sci. Rep.">
        <title>Genomic signatures of local adaptation to the degree of environmental predictability in rotifers.</title>
        <authorList>
            <person name="Franch-Gras L."/>
            <person name="Hahn C."/>
            <person name="Garcia-Roger E.M."/>
            <person name="Carmona M.J."/>
            <person name="Serra M."/>
            <person name="Gomez A."/>
        </authorList>
    </citation>
    <scope>NUCLEOTIDE SEQUENCE [LARGE SCALE GENOMIC DNA]</scope>
    <source>
        <strain evidence="3">HYR1</strain>
    </source>
</reference>
<name>A0A3M7SEG7_BRAPC</name>
<dbReference type="AlphaFoldDB" id="A0A3M7SEG7"/>
<evidence type="ECO:0000256" key="1">
    <source>
        <dbReference type="SAM" id="MobiDB-lite"/>
    </source>
</evidence>
<feature type="compositionally biased region" description="Polar residues" evidence="1">
    <location>
        <begin position="253"/>
        <end position="270"/>
    </location>
</feature>
<organism evidence="3 4">
    <name type="scientific">Brachionus plicatilis</name>
    <name type="common">Marine rotifer</name>
    <name type="synonym">Brachionus muelleri</name>
    <dbReference type="NCBI Taxonomy" id="10195"/>
    <lineage>
        <taxon>Eukaryota</taxon>
        <taxon>Metazoa</taxon>
        <taxon>Spiralia</taxon>
        <taxon>Gnathifera</taxon>
        <taxon>Rotifera</taxon>
        <taxon>Eurotatoria</taxon>
        <taxon>Monogononta</taxon>
        <taxon>Pseudotrocha</taxon>
        <taxon>Ploima</taxon>
        <taxon>Brachionidae</taxon>
        <taxon>Brachionus</taxon>
    </lineage>
</organism>
<feature type="compositionally biased region" description="Low complexity" evidence="1">
    <location>
        <begin position="131"/>
        <end position="145"/>
    </location>
</feature>
<dbReference type="GO" id="GO:0005737">
    <property type="term" value="C:cytoplasm"/>
    <property type="evidence" value="ECO:0007669"/>
    <property type="project" value="TreeGrafter"/>
</dbReference>
<accession>A0A3M7SEG7</accession>
<feature type="region of interest" description="Disordered" evidence="1">
    <location>
        <begin position="253"/>
        <end position="279"/>
    </location>
</feature>
<feature type="compositionally biased region" description="Polar residues" evidence="1">
    <location>
        <begin position="118"/>
        <end position="129"/>
    </location>
</feature>
<dbReference type="OrthoDB" id="6286779at2759"/>
<proteinExistence type="predicted"/>
<evidence type="ECO:0000313" key="3">
    <source>
        <dbReference type="EMBL" id="RNA34162.1"/>
    </source>
</evidence>
<protein>
    <submittedName>
        <fullName evidence="3">Phospholipase DDHD1</fullName>
    </submittedName>
</protein>
<evidence type="ECO:0000259" key="2">
    <source>
        <dbReference type="Pfam" id="PF23463"/>
    </source>
</evidence>
<dbReference type="EMBL" id="REGN01001518">
    <property type="protein sequence ID" value="RNA34162.1"/>
    <property type="molecule type" value="Genomic_DNA"/>
</dbReference>
<dbReference type="STRING" id="10195.A0A3M7SEG7"/>
<dbReference type="Proteomes" id="UP000276133">
    <property type="component" value="Unassembled WGS sequence"/>
</dbReference>
<dbReference type="PANTHER" id="PTHR23509">
    <property type="entry name" value="PA-PL1 PHOSPHOLIPASE FAMILY"/>
    <property type="match status" value="1"/>
</dbReference>
<evidence type="ECO:0000313" key="4">
    <source>
        <dbReference type="Proteomes" id="UP000276133"/>
    </source>
</evidence>
<dbReference type="InterPro" id="IPR058055">
    <property type="entry name" value="PA-PLA1"/>
</dbReference>
<feature type="compositionally biased region" description="Low complexity" evidence="1">
    <location>
        <begin position="106"/>
        <end position="117"/>
    </location>
</feature>
<feature type="region of interest" description="Disordered" evidence="1">
    <location>
        <begin position="97"/>
        <end position="145"/>
    </location>
</feature>